<dbReference type="Gene3D" id="3.40.190.10">
    <property type="entry name" value="Periplasmic binding protein-like II"/>
    <property type="match status" value="1"/>
</dbReference>
<dbReference type="RefSeq" id="WP_254158587.1">
    <property type="nucleotide sequence ID" value="NZ_CP100355.1"/>
</dbReference>
<evidence type="ECO:0000256" key="1">
    <source>
        <dbReference type="ARBA" id="ARBA00005695"/>
    </source>
</evidence>
<dbReference type="PANTHER" id="PTHR30290:SF9">
    <property type="entry name" value="OLIGOPEPTIDE-BINDING PROTEIN APPA"/>
    <property type="match status" value="1"/>
</dbReference>
<dbReference type="InterPro" id="IPR000914">
    <property type="entry name" value="SBP_5_dom"/>
</dbReference>
<keyword evidence="2" id="KW-0813">Transport</keyword>
<dbReference type="Pfam" id="PF00496">
    <property type="entry name" value="SBP_bac_5"/>
    <property type="match status" value="1"/>
</dbReference>
<dbReference type="Proteomes" id="UP001056855">
    <property type="component" value="Chromosome"/>
</dbReference>
<evidence type="ECO:0000313" key="6">
    <source>
        <dbReference type="EMBL" id="UTF54080.1"/>
    </source>
</evidence>
<sequence>MDRRSLLAATAAGCSLSLSGCVREIRSAVNRDRLEPLSVTITTQPADGDRQSIRLSREIAANLEAVGIDVHVELRSPQELRRQVLVNHDFDLVVDRHPGGADPDFLYEALYSRYAEESGWQNPFGVTNIAIDDLLERQRRVADADRREVVEQLATLVAREQPFVPICRPDEVRLVRTSRFDGWRAEDITTRLGYLGLEPVGEGGALRGAIMDAAPSQNVNPLSAPYRGPDPVVDLVYDPLAIEPPGDDEVVAWLAEDWTWDGGEGDGDGDGNDGGNGNDSGDSDDSETGTGTLEVTLREHAFHDGEPVTADDVRFTYEFLADTSMGSSDVPAPSPRYRGRTSVVQSIDVLDERTLEFVVDGTEAIAERALVAPILPRHVWESRSDPPNVPGVRLAQGTTEALVATNFPPIGSGPYQYADHVDRQHLTLERYADHFTTREDVNLPAPTAESFRAQIDPRSTSAIALIRDGDADVTISPLETYVLDDLEAEGDVERIESETAAFYHLGFNVRRAPFGDPYFRQAVAGVIDEAWLAETVFHGHADPIATPLSPEWTPSSLAFDDENEDPVVPFHGSDGDLDVEAARAAFEDAGYHYDGDALVVRQ</sequence>
<keyword evidence="3" id="KW-0732">Signal</keyword>
<proteinExistence type="inferred from homology"/>
<feature type="domain" description="Solute-binding protein family 5" evidence="5">
    <location>
        <begin position="249"/>
        <end position="595"/>
    </location>
</feature>
<dbReference type="Gene3D" id="3.10.105.10">
    <property type="entry name" value="Dipeptide-binding Protein, Domain 3"/>
    <property type="match status" value="2"/>
</dbReference>
<evidence type="ECO:0000256" key="4">
    <source>
        <dbReference type="SAM" id="MobiDB-lite"/>
    </source>
</evidence>
<dbReference type="GO" id="GO:1904680">
    <property type="term" value="F:peptide transmembrane transporter activity"/>
    <property type="evidence" value="ECO:0007669"/>
    <property type="project" value="TreeGrafter"/>
</dbReference>
<protein>
    <submittedName>
        <fullName evidence="6">ABC transporter substrate-binding protein</fullName>
    </submittedName>
</protein>
<dbReference type="SUPFAM" id="SSF53850">
    <property type="entry name" value="Periplasmic binding protein-like II"/>
    <property type="match status" value="2"/>
</dbReference>
<reference evidence="6" key="1">
    <citation type="submission" date="2022-06" db="EMBL/GenBank/DDBJ databases">
        <title>Diverse halophilic archaea isolated from saline environments.</title>
        <authorList>
            <person name="Cui H.-L."/>
        </authorList>
    </citation>
    <scope>NUCLEOTIDE SEQUENCE</scope>
    <source>
        <strain evidence="6">WLHS1</strain>
    </source>
</reference>
<evidence type="ECO:0000256" key="2">
    <source>
        <dbReference type="ARBA" id="ARBA00022448"/>
    </source>
</evidence>
<dbReference type="PANTHER" id="PTHR30290">
    <property type="entry name" value="PERIPLASMIC BINDING COMPONENT OF ABC TRANSPORTER"/>
    <property type="match status" value="1"/>
</dbReference>
<dbReference type="KEGG" id="sawl:NGM29_01985"/>
<gene>
    <name evidence="6" type="ORF">NGM29_01985</name>
</gene>
<dbReference type="CDD" id="cd00995">
    <property type="entry name" value="PBP2_NikA_DppA_OppA_like"/>
    <property type="match status" value="1"/>
</dbReference>
<organism evidence="6 7">
    <name type="scientific">Natronosalvus rutilus</name>
    <dbReference type="NCBI Taxonomy" id="2953753"/>
    <lineage>
        <taxon>Archaea</taxon>
        <taxon>Methanobacteriati</taxon>
        <taxon>Methanobacteriota</taxon>
        <taxon>Stenosarchaea group</taxon>
        <taxon>Halobacteria</taxon>
        <taxon>Halobacteriales</taxon>
        <taxon>Natrialbaceae</taxon>
        <taxon>Natronosalvus</taxon>
    </lineage>
</organism>
<evidence type="ECO:0000256" key="3">
    <source>
        <dbReference type="ARBA" id="ARBA00022729"/>
    </source>
</evidence>
<dbReference type="GeneID" id="73288777"/>
<dbReference type="InterPro" id="IPR039424">
    <property type="entry name" value="SBP_5"/>
</dbReference>
<evidence type="ECO:0000259" key="5">
    <source>
        <dbReference type="Pfam" id="PF00496"/>
    </source>
</evidence>
<dbReference type="GO" id="GO:0015833">
    <property type="term" value="P:peptide transport"/>
    <property type="evidence" value="ECO:0007669"/>
    <property type="project" value="TreeGrafter"/>
</dbReference>
<dbReference type="EMBL" id="CP100355">
    <property type="protein sequence ID" value="UTF54080.1"/>
    <property type="molecule type" value="Genomic_DNA"/>
</dbReference>
<comment type="similarity">
    <text evidence="1">Belongs to the bacterial solute-binding protein 5 family.</text>
</comment>
<feature type="region of interest" description="Disordered" evidence="4">
    <location>
        <begin position="259"/>
        <end position="290"/>
    </location>
</feature>
<dbReference type="PROSITE" id="PS51257">
    <property type="entry name" value="PROKAR_LIPOPROTEIN"/>
    <property type="match status" value="1"/>
</dbReference>
<dbReference type="AlphaFoldDB" id="A0A9E7NBV6"/>
<name>A0A9E7NBV6_9EURY</name>
<keyword evidence="7" id="KW-1185">Reference proteome</keyword>
<accession>A0A9E7NBV6</accession>
<evidence type="ECO:0000313" key="7">
    <source>
        <dbReference type="Proteomes" id="UP001056855"/>
    </source>
</evidence>